<dbReference type="NCBIfam" id="TIGR02595">
    <property type="entry name" value="PEP_CTERM"/>
    <property type="match status" value="1"/>
</dbReference>
<gene>
    <name evidence="2" type="ORF">HNQ39_000818</name>
</gene>
<keyword evidence="3" id="KW-1185">Reference proteome</keyword>
<name>A0A7W9SLW6_ARMRO</name>
<dbReference type="RefSeq" id="WP_184192676.1">
    <property type="nucleotide sequence ID" value="NZ_JACHGW010000001.1"/>
</dbReference>
<dbReference type="EMBL" id="JACHGW010000001">
    <property type="protein sequence ID" value="MBB6049056.1"/>
    <property type="molecule type" value="Genomic_DNA"/>
</dbReference>
<dbReference type="AlphaFoldDB" id="A0A7W9SLW6"/>
<dbReference type="InterPro" id="IPR013424">
    <property type="entry name" value="Ice-binding_C"/>
</dbReference>
<proteinExistence type="predicted"/>
<protein>
    <recommendedName>
        <fullName evidence="4">PEP-CTERM protein-sorting domain-containing protein</fullName>
    </recommendedName>
</protein>
<evidence type="ECO:0008006" key="4">
    <source>
        <dbReference type="Google" id="ProtNLM"/>
    </source>
</evidence>
<evidence type="ECO:0000256" key="1">
    <source>
        <dbReference type="SAM" id="SignalP"/>
    </source>
</evidence>
<comment type="caution">
    <text evidence="2">The sequence shown here is derived from an EMBL/GenBank/DDBJ whole genome shotgun (WGS) entry which is preliminary data.</text>
</comment>
<keyword evidence="1" id="KW-0732">Signal</keyword>
<organism evidence="2 3">
    <name type="scientific">Armatimonas rosea</name>
    <dbReference type="NCBI Taxonomy" id="685828"/>
    <lineage>
        <taxon>Bacteria</taxon>
        <taxon>Bacillati</taxon>
        <taxon>Armatimonadota</taxon>
        <taxon>Armatimonadia</taxon>
        <taxon>Armatimonadales</taxon>
        <taxon>Armatimonadaceae</taxon>
        <taxon>Armatimonas</taxon>
    </lineage>
</organism>
<dbReference type="Proteomes" id="UP000520814">
    <property type="component" value="Unassembled WGS sequence"/>
</dbReference>
<evidence type="ECO:0000313" key="2">
    <source>
        <dbReference type="EMBL" id="MBB6049056.1"/>
    </source>
</evidence>
<evidence type="ECO:0000313" key="3">
    <source>
        <dbReference type="Proteomes" id="UP000520814"/>
    </source>
</evidence>
<accession>A0A7W9SLW6</accession>
<feature type="chain" id="PRO_5031223728" description="PEP-CTERM protein-sorting domain-containing protein" evidence="1">
    <location>
        <begin position="23"/>
        <end position="297"/>
    </location>
</feature>
<feature type="signal peptide" evidence="1">
    <location>
        <begin position="1"/>
        <end position="22"/>
    </location>
</feature>
<sequence>MRLQRPILTLAMILTFGAIAQAQTVDPYVPLFRHLLGFARDTTPNGVFDGPFEDIDGDDLPIPGSYHMGTTLVRDGATITYTANSNYAGFFAAKNDTSLSISNIQHQGYYTIAGQGSHTQVQFFAPVTPAEATFNWKVTGTASAPYGTATSRLDFLAGSYPGSGINDLYNAPGHLLAYGPGNYSYVLPTTLNTPIDLFYWSSAYIEVQDTDTAGRVGQSFSAFANFSSTYTLESIDLRDSNGDLIPSWTMEDTSAPGVALFNQNGRTAAAGSSAPEPTTLLFLTLGGTLVLARRRRS</sequence>
<reference evidence="2 3" key="1">
    <citation type="submission" date="2020-08" db="EMBL/GenBank/DDBJ databases">
        <title>Genomic Encyclopedia of Type Strains, Phase IV (KMG-IV): sequencing the most valuable type-strain genomes for metagenomic binning, comparative biology and taxonomic classification.</title>
        <authorList>
            <person name="Goeker M."/>
        </authorList>
    </citation>
    <scope>NUCLEOTIDE SEQUENCE [LARGE SCALE GENOMIC DNA]</scope>
    <source>
        <strain evidence="2 3">DSM 23562</strain>
    </source>
</reference>